<evidence type="ECO:0000256" key="13">
    <source>
        <dbReference type="ARBA" id="ARBA00023027"/>
    </source>
</evidence>
<dbReference type="InterPro" id="IPR004843">
    <property type="entry name" value="Calcineurin-like_PHP"/>
</dbReference>
<dbReference type="PROSITE" id="PS00125">
    <property type="entry name" value="SER_THR_PHOSPHATASE"/>
    <property type="match status" value="1"/>
</dbReference>
<comment type="function">
    <text evidence="16">Catalyzes the oxidation of 3-carboxy-2-hydroxy-4-methylpentanoate (3-isopropylmalate) to 3-carboxy-4-methyl-2-oxopentanoate. The product decarboxylates to 4-methyl-2 oxopentanoate.</text>
</comment>
<dbReference type="PANTHER" id="PTHR42979:SF1">
    <property type="entry name" value="3-ISOPROPYLMALATE DEHYDROGENASE"/>
    <property type="match status" value="1"/>
</dbReference>
<evidence type="ECO:0000256" key="3">
    <source>
        <dbReference type="ARBA" id="ARBA00008294"/>
    </source>
</evidence>
<feature type="domain" description="EF-hand" evidence="18">
    <location>
        <begin position="1332"/>
        <end position="1367"/>
    </location>
</feature>
<dbReference type="SUPFAM" id="SSF47473">
    <property type="entry name" value="EF-hand"/>
    <property type="match status" value="1"/>
</dbReference>
<evidence type="ECO:0000256" key="4">
    <source>
        <dbReference type="ARBA" id="ARBA00008319"/>
    </source>
</evidence>
<evidence type="ECO:0000259" key="18">
    <source>
        <dbReference type="PROSITE" id="PS50222"/>
    </source>
</evidence>
<dbReference type="InterPro" id="IPR002048">
    <property type="entry name" value="EF_hand_dom"/>
</dbReference>
<comment type="subcellular location">
    <subcellularLocation>
        <location evidence="2">Cytoplasm</location>
    </subcellularLocation>
</comment>
<dbReference type="Pfam" id="PF13499">
    <property type="entry name" value="EF-hand_7"/>
    <property type="match status" value="1"/>
</dbReference>
<dbReference type="InterPro" id="IPR006186">
    <property type="entry name" value="Ser/Thr-sp_prot-phosphatase"/>
</dbReference>
<evidence type="ECO:0000256" key="1">
    <source>
        <dbReference type="ARBA" id="ARBA00001936"/>
    </source>
</evidence>
<keyword evidence="10" id="KW-0106">Calcium</keyword>
<comment type="catalytic activity">
    <reaction evidence="15">
        <text>O-phospho-L-threonyl-[protein] + H2O = L-threonyl-[protein] + phosphate</text>
        <dbReference type="Rhea" id="RHEA:47004"/>
        <dbReference type="Rhea" id="RHEA-COMP:11060"/>
        <dbReference type="Rhea" id="RHEA-COMP:11605"/>
        <dbReference type="ChEBI" id="CHEBI:15377"/>
        <dbReference type="ChEBI" id="CHEBI:30013"/>
        <dbReference type="ChEBI" id="CHEBI:43474"/>
        <dbReference type="ChEBI" id="CHEBI:61977"/>
        <dbReference type="EC" id="3.1.3.16"/>
    </reaction>
</comment>
<dbReference type="HAMAP" id="MF_01033">
    <property type="entry name" value="LeuB_type1"/>
    <property type="match status" value="1"/>
</dbReference>
<dbReference type="SMART" id="SM00156">
    <property type="entry name" value="PP2Ac"/>
    <property type="match status" value="1"/>
</dbReference>
<dbReference type="InterPro" id="IPR004429">
    <property type="entry name" value="Isopropylmalate_DH"/>
</dbReference>
<evidence type="ECO:0000256" key="9">
    <source>
        <dbReference type="ARBA" id="ARBA00022723"/>
    </source>
</evidence>
<comment type="cofactor">
    <cofactor evidence="16">
        <name>Mg(2+)</name>
        <dbReference type="ChEBI" id="CHEBI:18420"/>
    </cofactor>
    <cofactor evidence="16">
        <name>Mn(2+)</name>
        <dbReference type="ChEBI" id="CHEBI:29035"/>
    </cofactor>
    <text evidence="16">Binds 1 Mg(2+) or Mn(2+) ion per subunit.</text>
</comment>
<dbReference type="GO" id="GO:0004722">
    <property type="term" value="F:protein serine/threonine phosphatase activity"/>
    <property type="evidence" value="ECO:0007669"/>
    <property type="project" value="UniProtKB-EC"/>
</dbReference>
<dbReference type="Gene3D" id="1.10.238.10">
    <property type="entry name" value="EF-hand"/>
    <property type="match status" value="1"/>
</dbReference>
<evidence type="ECO:0000256" key="2">
    <source>
        <dbReference type="ARBA" id="ARBA00004496"/>
    </source>
</evidence>
<dbReference type="GO" id="GO:0003862">
    <property type="term" value="F:3-isopropylmalate dehydrogenase activity"/>
    <property type="evidence" value="ECO:0007669"/>
    <property type="project" value="UniProtKB-EC"/>
</dbReference>
<dbReference type="InterPro" id="IPR019818">
    <property type="entry name" value="IsoCit/isopropylmalate_DH_CS"/>
</dbReference>
<dbReference type="SMART" id="SM01329">
    <property type="entry name" value="Iso_dh"/>
    <property type="match status" value="1"/>
</dbReference>
<dbReference type="SUPFAM" id="SSF56300">
    <property type="entry name" value="Metallo-dependent phosphatases"/>
    <property type="match status" value="2"/>
</dbReference>
<dbReference type="EMBL" id="SDOX01000047">
    <property type="protein sequence ID" value="TFJ83308.1"/>
    <property type="molecule type" value="Genomic_DNA"/>
</dbReference>
<dbReference type="GO" id="GO:0005509">
    <property type="term" value="F:calcium ion binding"/>
    <property type="evidence" value="ECO:0007669"/>
    <property type="project" value="InterPro"/>
</dbReference>
<evidence type="ECO:0000256" key="5">
    <source>
        <dbReference type="ARBA" id="ARBA00011738"/>
    </source>
</evidence>
<dbReference type="CDD" id="cd00051">
    <property type="entry name" value="EFh"/>
    <property type="match status" value="1"/>
</dbReference>
<dbReference type="PANTHER" id="PTHR42979">
    <property type="entry name" value="3-ISOPROPYLMALATE DEHYDROGENASE"/>
    <property type="match status" value="1"/>
</dbReference>
<feature type="region of interest" description="Disordered" evidence="17">
    <location>
        <begin position="1422"/>
        <end position="1452"/>
    </location>
</feature>
<evidence type="ECO:0000256" key="17">
    <source>
        <dbReference type="SAM" id="MobiDB-lite"/>
    </source>
</evidence>
<dbReference type="SUPFAM" id="SSF53659">
    <property type="entry name" value="Isocitrate/Isopropylmalate dehydrogenase-like"/>
    <property type="match status" value="1"/>
</dbReference>
<evidence type="ECO:0000256" key="12">
    <source>
        <dbReference type="ARBA" id="ARBA00023002"/>
    </source>
</evidence>
<feature type="region of interest" description="Disordered" evidence="17">
    <location>
        <begin position="1260"/>
        <end position="1290"/>
    </location>
</feature>
<dbReference type="FunFam" id="3.40.718.10:FF:000028">
    <property type="entry name" value="3-isopropylmalate dehydrogenase"/>
    <property type="match status" value="1"/>
</dbReference>
<dbReference type="EC" id="1.1.1.85" evidence="16"/>
<feature type="compositionally biased region" description="Basic and acidic residues" evidence="17">
    <location>
        <begin position="8"/>
        <end position="30"/>
    </location>
</feature>
<proteinExistence type="inferred from homology"/>
<keyword evidence="9 16" id="KW-0479">Metal-binding</keyword>
<feature type="region of interest" description="Disordered" evidence="17">
    <location>
        <begin position="950"/>
        <end position="986"/>
    </location>
</feature>
<evidence type="ECO:0000256" key="6">
    <source>
        <dbReference type="ARBA" id="ARBA00022430"/>
    </source>
</evidence>
<keyword evidence="13 16" id="KW-0520">NAD</keyword>
<keyword evidence="8" id="KW-0028">Amino-acid biosynthesis</keyword>
<keyword evidence="6 16" id="KW-0432">Leucine biosynthesis</keyword>
<dbReference type="Gene3D" id="3.40.718.10">
    <property type="entry name" value="Isopropylmalate Dehydrogenase"/>
    <property type="match status" value="1"/>
</dbReference>
<comment type="pathway">
    <text evidence="16">Amino-acid biosynthesis; L-leucine biosynthesis; L-leucine from 3-methyl-2-oxobutanoate: step 3/4.</text>
</comment>
<dbReference type="InterPro" id="IPR024084">
    <property type="entry name" value="IsoPropMal-DH-like_dom"/>
</dbReference>
<comment type="subunit">
    <text evidence="5 16">Homodimer.</text>
</comment>
<accession>A0A4D9D3X1</accession>
<dbReference type="EC" id="3.1.3.16" evidence="15"/>
<keyword evidence="7" id="KW-0963">Cytoplasm</keyword>
<feature type="compositionally biased region" description="Low complexity" evidence="17">
    <location>
        <begin position="956"/>
        <end position="970"/>
    </location>
</feature>
<reference evidence="19 20" key="1">
    <citation type="submission" date="2019-01" db="EMBL/GenBank/DDBJ databases">
        <title>Nuclear Genome Assembly of the Microalgal Biofuel strain Nannochloropsis salina CCMP1776.</title>
        <authorList>
            <person name="Hovde B."/>
        </authorList>
    </citation>
    <scope>NUCLEOTIDE SEQUENCE [LARGE SCALE GENOMIC DNA]</scope>
    <source>
        <strain evidence="19 20">CCMP1776</strain>
    </source>
</reference>
<evidence type="ECO:0000256" key="8">
    <source>
        <dbReference type="ARBA" id="ARBA00022605"/>
    </source>
</evidence>
<evidence type="ECO:0000256" key="16">
    <source>
        <dbReference type="RuleBase" id="RU004445"/>
    </source>
</evidence>
<dbReference type="Proteomes" id="UP000355283">
    <property type="component" value="Unassembled WGS sequence"/>
</dbReference>
<dbReference type="OrthoDB" id="419183at2759"/>
<keyword evidence="15" id="KW-0378">Hydrolase</keyword>
<comment type="catalytic activity">
    <reaction evidence="16">
        <text>(2R,3S)-3-isopropylmalate + NAD(+) = 4-methyl-2-oxopentanoate + CO2 + NADH</text>
        <dbReference type="Rhea" id="RHEA:32271"/>
        <dbReference type="ChEBI" id="CHEBI:16526"/>
        <dbReference type="ChEBI" id="CHEBI:17865"/>
        <dbReference type="ChEBI" id="CHEBI:35121"/>
        <dbReference type="ChEBI" id="CHEBI:57540"/>
        <dbReference type="ChEBI" id="CHEBI:57945"/>
        <dbReference type="EC" id="1.1.1.85"/>
    </reaction>
</comment>
<dbReference type="Pfam" id="PF00149">
    <property type="entry name" value="Metallophos"/>
    <property type="match status" value="1"/>
</dbReference>
<feature type="compositionally biased region" description="Basic and acidic residues" evidence="17">
    <location>
        <begin position="1273"/>
        <end position="1290"/>
    </location>
</feature>
<dbReference type="Pfam" id="PF00180">
    <property type="entry name" value="Iso_dh"/>
    <property type="match status" value="1"/>
</dbReference>
<gene>
    <name evidence="19" type="ORF">NSK_005372</name>
</gene>
<dbReference type="NCBIfam" id="TIGR00169">
    <property type="entry name" value="leuB"/>
    <property type="match status" value="1"/>
</dbReference>
<evidence type="ECO:0000256" key="14">
    <source>
        <dbReference type="ARBA" id="ARBA00023304"/>
    </source>
</evidence>
<keyword evidence="12" id="KW-0560">Oxidoreductase</keyword>
<comment type="similarity">
    <text evidence="4">Belongs to the isocitrate and isopropylmalate dehydrogenases family. LeuB type 1 subfamily.</text>
</comment>
<dbReference type="PROSITE" id="PS00018">
    <property type="entry name" value="EF_HAND_1"/>
    <property type="match status" value="1"/>
</dbReference>
<keyword evidence="11" id="KW-0460">Magnesium</keyword>
<dbReference type="PROSITE" id="PS00470">
    <property type="entry name" value="IDH_IMDH"/>
    <property type="match status" value="1"/>
</dbReference>
<feature type="region of interest" description="Disordered" evidence="17">
    <location>
        <begin position="1"/>
        <end position="81"/>
    </location>
</feature>
<feature type="region of interest" description="Disordered" evidence="17">
    <location>
        <begin position="481"/>
        <end position="541"/>
    </location>
</feature>
<evidence type="ECO:0000313" key="20">
    <source>
        <dbReference type="Proteomes" id="UP000355283"/>
    </source>
</evidence>
<dbReference type="Gene3D" id="3.60.21.10">
    <property type="match status" value="2"/>
</dbReference>
<dbReference type="PRINTS" id="PR00114">
    <property type="entry name" value="STPHPHTASE"/>
</dbReference>
<feature type="region of interest" description="Disordered" evidence="17">
    <location>
        <begin position="1224"/>
        <end position="1248"/>
    </location>
</feature>
<dbReference type="GO" id="GO:0009098">
    <property type="term" value="P:L-leucine biosynthetic process"/>
    <property type="evidence" value="ECO:0007669"/>
    <property type="project" value="UniProtKB-UniPathway"/>
</dbReference>
<evidence type="ECO:0000256" key="15">
    <source>
        <dbReference type="RuleBase" id="RU004273"/>
    </source>
</evidence>
<evidence type="ECO:0000256" key="7">
    <source>
        <dbReference type="ARBA" id="ARBA00022490"/>
    </source>
</evidence>
<dbReference type="PROSITE" id="PS50222">
    <property type="entry name" value="EF_HAND_2"/>
    <property type="match status" value="2"/>
</dbReference>
<name>A0A4D9D3X1_9STRA</name>
<dbReference type="InterPro" id="IPR018247">
    <property type="entry name" value="EF_Hand_1_Ca_BS"/>
</dbReference>
<dbReference type="InterPro" id="IPR011992">
    <property type="entry name" value="EF-hand-dom_pair"/>
</dbReference>
<dbReference type="UniPathway" id="UPA00048">
    <property type="reaction ID" value="UER00072"/>
</dbReference>
<dbReference type="GO" id="GO:0000287">
    <property type="term" value="F:magnesium ion binding"/>
    <property type="evidence" value="ECO:0007669"/>
    <property type="project" value="InterPro"/>
</dbReference>
<keyword evidence="14 16" id="KW-0100">Branched-chain amino acid biosynthesis</keyword>
<dbReference type="GO" id="GO:0051287">
    <property type="term" value="F:NAD binding"/>
    <property type="evidence" value="ECO:0007669"/>
    <property type="project" value="InterPro"/>
</dbReference>
<feature type="region of interest" description="Disordered" evidence="17">
    <location>
        <begin position="1466"/>
        <end position="1486"/>
    </location>
</feature>
<protein>
    <recommendedName>
        <fullName evidence="15 16">Multifunctional fusion protein</fullName>
    </recommendedName>
    <domain>
        <recommendedName>
            <fullName evidence="15">Serine/threonine-protein phosphatase</fullName>
            <ecNumber evidence="15">3.1.3.16</ecNumber>
        </recommendedName>
    </domain>
    <domain>
        <recommendedName>
            <fullName evidence="16">3-isopropylmalate dehydrogenase</fullName>
            <ecNumber evidence="16">1.1.1.85</ecNumber>
        </recommendedName>
    </domain>
</protein>
<feature type="domain" description="EF-hand" evidence="18">
    <location>
        <begin position="1381"/>
        <end position="1416"/>
    </location>
</feature>
<evidence type="ECO:0000256" key="10">
    <source>
        <dbReference type="ARBA" id="ARBA00022837"/>
    </source>
</evidence>
<feature type="compositionally biased region" description="Basic residues" evidence="17">
    <location>
        <begin position="494"/>
        <end position="504"/>
    </location>
</feature>
<evidence type="ECO:0000313" key="19">
    <source>
        <dbReference type="EMBL" id="TFJ83308.1"/>
    </source>
</evidence>
<evidence type="ECO:0000256" key="11">
    <source>
        <dbReference type="ARBA" id="ARBA00022842"/>
    </source>
</evidence>
<dbReference type="SMART" id="SM00054">
    <property type="entry name" value="EFh"/>
    <property type="match status" value="2"/>
</dbReference>
<comment type="cofactor">
    <cofactor evidence="1">
        <name>Mn(2+)</name>
        <dbReference type="ChEBI" id="CHEBI:29035"/>
    </cofactor>
</comment>
<dbReference type="InterPro" id="IPR029052">
    <property type="entry name" value="Metallo-depent_PP-like"/>
</dbReference>
<comment type="caution">
    <text evidence="19">The sequence shown here is derived from an EMBL/GenBank/DDBJ whole genome shotgun (WGS) entry which is preliminary data.</text>
</comment>
<comment type="similarity">
    <text evidence="3 15">Belongs to the PPP phosphatase family.</text>
</comment>
<feature type="compositionally biased region" description="Low complexity" evidence="17">
    <location>
        <begin position="55"/>
        <end position="78"/>
    </location>
</feature>
<sequence>MGNTCTRLDTRSIHEADPSSSDDPGRRPPRAEPSLTLAPGASADANEVVPPRSEPANSQLPSSPLPSIAASSLPLSTSKQLTEEEKEHWKIFNELDSQDEADVMALSSFFQILCRTASAANSQALFPPMEESRSQRLLGLAGGHGTGGGKGRKGFGPGKGWGGLSDFKVQHMGRIDSNLHDLGDFQIPAKQRLNMDVALDVIDCFRRGGKLHRDSVHKILKSSYWLLKKFENVRAVTLPTLTEPPAQSPGRGRRCSGTGMERTEEAQGGGAPTNRKSWGQGRRLSSRISRTSLSRSWWGRGEGEEAAEEEEASTLVVCGDLHGQFFDLLYVLDVNGPPSSRTRYLFNGDFVDRGLQSVEVMLTLLALQVAAPEWVFLNRGNHEDLGVCCLFGFMRECLNKYDETTFAMFVEVFRYLPLATTINGQVLVLHGGLFSTPGVSMEDLQAAPRHEYGQGLGLGIGALEGVGARIQTQDPDDALAQHLDGGKGLVDGRRRSRGRRRRRRQEWNQTSGDESRRRGKMCASWRTTGGRDGRRRSMTNAGARRPLHSSLLSLLFLLPSSFLTVHAFLHPSFSSPSTRMQTPTGRRHRTEGMRMAVGAKGEYAVTLLPGDGIGPEIMAATVGVLEVVAAKASFKFKFQDALIGGAALDAMDDPFPDTSLQACQSSDSVLLACIGGYKWDTNPREKRPETGLLKMRKTLGLFANLRPAKVLPQLVSASTLKPEVVSGVDIMVVRELTGDVYFGTPKGIRTGSDGEREGFNNMIYKESEIQRIAQVAYGVAEKRGKKLCSVDKANVLDVSQLWREVVTEEGLRHHPDVALEHMYVDNAAMQLIRNPKQFDTIVCGNLFGDILSDEASMLVGSLGMLPSASLGDPRGPGVFEPCHGSAPDIAGEDKANPLAMILSAAMMLRYDLSQPQAAEALEAAVERVLAPASSALSTWISRLRRWRSPSRGKLKAQSSPSSAPPASDALPVEEEAGAAQARAEEEREYLHQIMRESMWSDPKKSPGITPNPRGEGVLFGPDVTEAFLRDNGLKMLIRSHECVPLGFEFSFLNGRGHHLLMTLFSASNYASAGNQGAFLRFFSMEGQPATHPFRTVHGLPSTPPSAPPSATPSNLHYSVHSFFMGDPLGHEQSLTRTLQASLLTVVLKRRHSLLRHFQGVEAGREGGREGWVTVREWAEGMRAVCKVQVNWEGLRDLLVPRDCMVEGEGWAEGGKEIEIEEKMERASPVGAEGGVEEEGEEAGREGGVEGAMEGMSKDIKGDEAEEATVPRKGGVERGKKGGKEGGKEGGMEGAAREVWIKYEGFLESFQVQNRRARREGQGSRHVFDALYVNRRQLEALFAFFDKDGDGSISREEFRRGCEVVNGLVEAEGGAEGGGEGGKILEVDRVLELLDADRNEAISVNEFFEAFRLLDSKDGRLDGRLGEGGGEEGGEEGGNVGKAGLLIPPTAGGAVEETLRRQAMLRRASSKLVMGREGRKSSLSMSR</sequence>
<keyword evidence="20" id="KW-1185">Reference proteome</keyword>
<dbReference type="GO" id="GO:0005829">
    <property type="term" value="C:cytosol"/>
    <property type="evidence" value="ECO:0007669"/>
    <property type="project" value="TreeGrafter"/>
</dbReference>
<feature type="region of interest" description="Disordered" evidence="17">
    <location>
        <begin position="241"/>
        <end position="287"/>
    </location>
</feature>
<organism evidence="19 20">
    <name type="scientific">Nannochloropsis salina CCMP1776</name>
    <dbReference type="NCBI Taxonomy" id="1027361"/>
    <lineage>
        <taxon>Eukaryota</taxon>
        <taxon>Sar</taxon>
        <taxon>Stramenopiles</taxon>
        <taxon>Ochrophyta</taxon>
        <taxon>Eustigmatophyceae</taxon>
        <taxon>Eustigmatales</taxon>
        <taxon>Monodopsidaceae</taxon>
        <taxon>Microchloropsis</taxon>
        <taxon>Microchloropsis salina</taxon>
    </lineage>
</organism>